<protein>
    <submittedName>
        <fullName evidence="1">Uncharacterized protein</fullName>
    </submittedName>
</protein>
<proteinExistence type="predicted"/>
<feature type="non-terminal residue" evidence="1">
    <location>
        <position position="53"/>
    </location>
</feature>
<name>A0A7T8JXS3_CALRO</name>
<reference evidence="2" key="1">
    <citation type="submission" date="2021-01" db="EMBL/GenBank/DDBJ databases">
        <title>Caligus Genome Assembly.</title>
        <authorList>
            <person name="Gallardo-Escarate C."/>
        </authorList>
    </citation>
    <scope>NUCLEOTIDE SEQUENCE [LARGE SCALE GENOMIC DNA]</scope>
</reference>
<dbReference type="AlphaFoldDB" id="A0A7T8JXS3"/>
<accession>A0A7T8JXS3</accession>
<evidence type="ECO:0000313" key="2">
    <source>
        <dbReference type="Proteomes" id="UP000595437"/>
    </source>
</evidence>
<keyword evidence="2" id="KW-1185">Reference proteome</keyword>
<dbReference type="Proteomes" id="UP000595437">
    <property type="component" value="Chromosome 13"/>
</dbReference>
<feature type="non-terminal residue" evidence="1">
    <location>
        <position position="1"/>
    </location>
</feature>
<evidence type="ECO:0000313" key="1">
    <source>
        <dbReference type="EMBL" id="QQP38051.1"/>
    </source>
</evidence>
<sequence>EIEGSKWRTQCLPLSPIIIMKNRFTDSHQKWFRYRLSTSSLFMSKSRADPSKR</sequence>
<dbReference type="EMBL" id="CP045902">
    <property type="protein sequence ID" value="QQP38051.1"/>
    <property type="molecule type" value="Genomic_DNA"/>
</dbReference>
<organism evidence="1 2">
    <name type="scientific">Caligus rogercresseyi</name>
    <name type="common">Sea louse</name>
    <dbReference type="NCBI Taxonomy" id="217165"/>
    <lineage>
        <taxon>Eukaryota</taxon>
        <taxon>Metazoa</taxon>
        <taxon>Ecdysozoa</taxon>
        <taxon>Arthropoda</taxon>
        <taxon>Crustacea</taxon>
        <taxon>Multicrustacea</taxon>
        <taxon>Hexanauplia</taxon>
        <taxon>Copepoda</taxon>
        <taxon>Siphonostomatoida</taxon>
        <taxon>Caligidae</taxon>
        <taxon>Caligus</taxon>
    </lineage>
</organism>
<gene>
    <name evidence="1" type="ORF">FKW44_018525</name>
</gene>